<dbReference type="Proteomes" id="UP001341840">
    <property type="component" value="Unassembled WGS sequence"/>
</dbReference>
<evidence type="ECO:0000256" key="1">
    <source>
        <dbReference type="SAM" id="MobiDB-lite"/>
    </source>
</evidence>
<feature type="compositionally biased region" description="Polar residues" evidence="1">
    <location>
        <begin position="31"/>
        <end position="59"/>
    </location>
</feature>
<gene>
    <name evidence="2" type="ORF">PIB30_049258</name>
</gene>
<evidence type="ECO:0000313" key="3">
    <source>
        <dbReference type="Proteomes" id="UP001341840"/>
    </source>
</evidence>
<proteinExistence type="predicted"/>
<feature type="compositionally biased region" description="Pro residues" evidence="1">
    <location>
        <begin position="65"/>
        <end position="74"/>
    </location>
</feature>
<feature type="compositionally biased region" description="Basic residues" evidence="1">
    <location>
        <begin position="1"/>
        <end position="10"/>
    </location>
</feature>
<feature type="region of interest" description="Disordered" evidence="1">
    <location>
        <begin position="1"/>
        <end position="112"/>
    </location>
</feature>
<dbReference type="EMBL" id="JASCZI010121158">
    <property type="protein sequence ID" value="MED6160218.1"/>
    <property type="molecule type" value="Genomic_DNA"/>
</dbReference>
<sequence length="161" mass="17567">MAPRGRSRRVARAEPDSESAEEAPRVVESLSRLNRNPFNSNKNPKASNSLFSQPASDQVTTTPSTKPPFLPPPTSANSLLISLEETLPPPPAPTISDAVSTSQSRRHRSKVRSSSPSLCVPRLASPSPFVTVFCAALLAEDSSWPCLRRCWRSTLLVFSFH</sequence>
<protein>
    <submittedName>
        <fullName evidence="2">Uncharacterized protein</fullName>
    </submittedName>
</protein>
<comment type="caution">
    <text evidence="2">The sequence shown here is derived from an EMBL/GenBank/DDBJ whole genome shotgun (WGS) entry which is preliminary data.</text>
</comment>
<reference evidence="2 3" key="1">
    <citation type="journal article" date="2023" name="Plants (Basel)">
        <title>Bridging the Gap: Combining Genomics and Transcriptomics Approaches to Understand Stylosanthes scabra, an Orphan Legume from the Brazilian Caatinga.</title>
        <authorList>
            <person name="Ferreira-Neto J.R.C."/>
            <person name="da Silva M.D."/>
            <person name="Binneck E."/>
            <person name="de Melo N.F."/>
            <person name="da Silva R.H."/>
            <person name="de Melo A.L.T.M."/>
            <person name="Pandolfi V."/>
            <person name="Bustamante F.O."/>
            <person name="Brasileiro-Vidal A.C."/>
            <person name="Benko-Iseppon A.M."/>
        </authorList>
    </citation>
    <scope>NUCLEOTIDE SEQUENCE [LARGE SCALE GENOMIC DNA]</scope>
    <source>
        <tissue evidence="2">Leaves</tissue>
    </source>
</reference>
<accession>A0ABU6UKN5</accession>
<evidence type="ECO:0000313" key="2">
    <source>
        <dbReference type="EMBL" id="MED6160218.1"/>
    </source>
</evidence>
<name>A0ABU6UKN5_9FABA</name>
<keyword evidence="3" id="KW-1185">Reference proteome</keyword>
<organism evidence="2 3">
    <name type="scientific">Stylosanthes scabra</name>
    <dbReference type="NCBI Taxonomy" id="79078"/>
    <lineage>
        <taxon>Eukaryota</taxon>
        <taxon>Viridiplantae</taxon>
        <taxon>Streptophyta</taxon>
        <taxon>Embryophyta</taxon>
        <taxon>Tracheophyta</taxon>
        <taxon>Spermatophyta</taxon>
        <taxon>Magnoliopsida</taxon>
        <taxon>eudicotyledons</taxon>
        <taxon>Gunneridae</taxon>
        <taxon>Pentapetalae</taxon>
        <taxon>rosids</taxon>
        <taxon>fabids</taxon>
        <taxon>Fabales</taxon>
        <taxon>Fabaceae</taxon>
        <taxon>Papilionoideae</taxon>
        <taxon>50 kb inversion clade</taxon>
        <taxon>dalbergioids sensu lato</taxon>
        <taxon>Dalbergieae</taxon>
        <taxon>Pterocarpus clade</taxon>
        <taxon>Stylosanthes</taxon>
    </lineage>
</organism>